<dbReference type="SUPFAM" id="SSF50249">
    <property type="entry name" value="Nucleic acid-binding proteins"/>
    <property type="match status" value="1"/>
</dbReference>
<dbReference type="CDD" id="cd04480">
    <property type="entry name" value="RPA1_DBD_A_like"/>
    <property type="match status" value="1"/>
</dbReference>
<proteinExistence type="predicted"/>
<dbReference type="PANTHER" id="PTHR47165:SF4">
    <property type="entry name" value="OS03G0429900 PROTEIN"/>
    <property type="match status" value="1"/>
</dbReference>
<dbReference type="EMBL" id="QGKY02000164">
    <property type="protein sequence ID" value="KAF2595445.1"/>
    <property type="molecule type" value="Genomic_DNA"/>
</dbReference>
<comment type="caution">
    <text evidence="2">The sequence shown here is derived from an EMBL/GenBank/DDBJ whole genome shotgun (WGS) entry which is preliminary data.</text>
</comment>
<protein>
    <recommendedName>
        <fullName evidence="1">Replication protein A 70 kDa DNA-binding subunit B/D first OB fold domain-containing protein</fullName>
    </recommendedName>
</protein>
<dbReference type="InterPro" id="IPR012340">
    <property type="entry name" value="NA-bd_OB-fold"/>
</dbReference>
<dbReference type="AlphaFoldDB" id="A0A8S9KM17"/>
<accession>A0A8S9KM17</accession>
<name>A0A8S9KM17_BRACR</name>
<gene>
    <name evidence="2" type="ORF">F2Q70_00043757</name>
</gene>
<dbReference type="InterPro" id="IPR003871">
    <property type="entry name" value="RFA1B/D_OB_1st"/>
</dbReference>
<evidence type="ECO:0000259" key="1">
    <source>
        <dbReference type="Pfam" id="PF02721"/>
    </source>
</evidence>
<dbReference type="Pfam" id="PF02721">
    <property type="entry name" value="DUF223"/>
    <property type="match status" value="1"/>
</dbReference>
<reference evidence="2" key="1">
    <citation type="submission" date="2019-12" db="EMBL/GenBank/DDBJ databases">
        <title>Genome sequencing and annotation of Brassica cretica.</title>
        <authorList>
            <person name="Studholme D.J."/>
            <person name="Sarris P.F."/>
        </authorList>
    </citation>
    <scope>NUCLEOTIDE SEQUENCE</scope>
    <source>
        <strain evidence="2">PFS-102/07</strain>
        <tissue evidence="2">Leaf</tissue>
    </source>
</reference>
<organism evidence="2">
    <name type="scientific">Brassica cretica</name>
    <name type="common">Mustard</name>
    <dbReference type="NCBI Taxonomy" id="69181"/>
    <lineage>
        <taxon>Eukaryota</taxon>
        <taxon>Viridiplantae</taxon>
        <taxon>Streptophyta</taxon>
        <taxon>Embryophyta</taxon>
        <taxon>Tracheophyta</taxon>
        <taxon>Spermatophyta</taxon>
        <taxon>Magnoliopsida</taxon>
        <taxon>eudicotyledons</taxon>
        <taxon>Gunneridae</taxon>
        <taxon>Pentapetalae</taxon>
        <taxon>rosids</taxon>
        <taxon>malvids</taxon>
        <taxon>Brassicales</taxon>
        <taxon>Brassicaceae</taxon>
        <taxon>Brassiceae</taxon>
        <taxon>Brassica</taxon>
    </lineage>
</organism>
<evidence type="ECO:0000313" key="2">
    <source>
        <dbReference type="EMBL" id="KAF2595445.1"/>
    </source>
</evidence>
<feature type="domain" description="Replication protein A 70 kDa DNA-binding subunit B/D first OB fold" evidence="1">
    <location>
        <begin position="82"/>
        <end position="170"/>
    </location>
</feature>
<sequence length="295" mass="33368">MRSSICNGSSIINGLKSVLITTTKLPPAPYLCYIKISPVRIALSTLLYSRDSFILESYPSSFSMAMAKVFFSNLKSGRCSSVVEARLLRFWEARNVKRGGELMWMDLLMVDVNSTMMQVTISAGRLPQFREMLHARTMFSVSGFDVSRCAQNFRLTDSSLMIRFNESTSFQELTEPVSPLPEEAFRFRNQSELIGLANTNTQLPDIIGEILSVKSTVCDPPEEKNRVMVTLKLDRYLTSCSSIDWNEHPEFPHSFLGQIQIRIGSFHPTRSKETNLDLYRVLADPSDHKSTVLVV</sequence>
<dbReference type="PANTHER" id="PTHR47165">
    <property type="entry name" value="OS03G0429900 PROTEIN"/>
    <property type="match status" value="1"/>
</dbReference>
<dbReference type="Gene3D" id="2.40.50.140">
    <property type="entry name" value="Nucleic acid-binding proteins"/>
    <property type="match status" value="1"/>
</dbReference>